<accession>A0AAU7XKJ0</accession>
<keyword evidence="1" id="KW-1133">Transmembrane helix</keyword>
<organism evidence="2">
    <name type="scientific">Vreelandella sp. SM1641</name>
    <dbReference type="NCBI Taxonomy" id="3126101"/>
    <lineage>
        <taxon>Bacteria</taxon>
        <taxon>Pseudomonadati</taxon>
        <taxon>Pseudomonadota</taxon>
        <taxon>Gammaproteobacteria</taxon>
        <taxon>Oceanospirillales</taxon>
        <taxon>Halomonadaceae</taxon>
        <taxon>Vreelandella</taxon>
    </lineage>
</organism>
<keyword evidence="1" id="KW-0812">Transmembrane</keyword>
<evidence type="ECO:0000256" key="1">
    <source>
        <dbReference type="SAM" id="Phobius"/>
    </source>
</evidence>
<feature type="transmembrane region" description="Helical" evidence="1">
    <location>
        <begin position="83"/>
        <end position="103"/>
    </location>
</feature>
<dbReference type="AlphaFoldDB" id="A0AAU7XKJ0"/>
<reference evidence="2" key="1">
    <citation type="submission" date="2024-02" db="EMBL/GenBank/DDBJ databases">
        <title>Complete genome sequence of Vreelandella sp. SM1641, a marine exopolysaccharide-producing bacterium isolated from deep-sea hydrothermal sediment of the southwest Indian Ocean.</title>
        <authorList>
            <person name="Zhu H."/>
            <person name="Sun M."/>
        </authorList>
    </citation>
    <scope>NUCLEOTIDE SEQUENCE</scope>
    <source>
        <strain evidence="2">SM1641</strain>
    </source>
</reference>
<protein>
    <submittedName>
        <fullName evidence="2">Uncharacterized protein</fullName>
    </submittedName>
</protein>
<feature type="transmembrane region" description="Helical" evidence="1">
    <location>
        <begin position="12"/>
        <end position="29"/>
    </location>
</feature>
<feature type="transmembrane region" description="Helical" evidence="1">
    <location>
        <begin position="41"/>
        <end position="63"/>
    </location>
</feature>
<dbReference type="KEGG" id="vrs:V8F66_12680"/>
<dbReference type="RefSeq" id="WP_281662426.1">
    <property type="nucleotide sequence ID" value="NZ_CP158484.1"/>
</dbReference>
<gene>
    <name evidence="2" type="ORF">V8F66_12680</name>
</gene>
<keyword evidence="1" id="KW-0472">Membrane</keyword>
<evidence type="ECO:0000313" key="2">
    <source>
        <dbReference type="EMBL" id="XBY57175.1"/>
    </source>
</evidence>
<sequence length="113" mass="12509">MIFFKSTSSLNLHIFISITWLWGLALFNHQSRDPIMFIFPYLIPVMLIAWGHGTKWGFVLAALATLSAMPDAYVDSHTQTELVYAGIATYAKLTGAAIGISVAKKIHKNINPT</sequence>
<dbReference type="EMBL" id="CP158484">
    <property type="protein sequence ID" value="XBY57175.1"/>
    <property type="molecule type" value="Genomic_DNA"/>
</dbReference>
<proteinExistence type="predicted"/>
<name>A0AAU7XKJ0_9GAMM</name>